<dbReference type="InterPro" id="IPR001647">
    <property type="entry name" value="HTH_TetR"/>
</dbReference>
<dbReference type="InterPro" id="IPR050624">
    <property type="entry name" value="HTH-type_Tx_Regulator"/>
</dbReference>
<dbReference type="SUPFAM" id="SSF46689">
    <property type="entry name" value="Homeodomain-like"/>
    <property type="match status" value="1"/>
</dbReference>
<name>A0A1M5ZD20_9FIRM</name>
<evidence type="ECO:0000256" key="1">
    <source>
        <dbReference type="ARBA" id="ARBA00023125"/>
    </source>
</evidence>
<dbReference type="RefSeq" id="WP_073082220.1">
    <property type="nucleotide sequence ID" value="NZ_FQXV01000017.1"/>
</dbReference>
<evidence type="ECO:0000313" key="5">
    <source>
        <dbReference type="Proteomes" id="UP000183995"/>
    </source>
</evidence>
<protein>
    <submittedName>
        <fullName evidence="4">Transcriptional regulator, TetR family</fullName>
    </submittedName>
</protein>
<dbReference type="InterPro" id="IPR039532">
    <property type="entry name" value="TetR_C_Firmicutes"/>
</dbReference>
<organism evidence="4 5">
    <name type="scientific">Sporobacter termitidis DSM 10068</name>
    <dbReference type="NCBI Taxonomy" id="1123282"/>
    <lineage>
        <taxon>Bacteria</taxon>
        <taxon>Bacillati</taxon>
        <taxon>Bacillota</taxon>
        <taxon>Clostridia</taxon>
        <taxon>Eubacteriales</taxon>
        <taxon>Oscillospiraceae</taxon>
        <taxon>Sporobacter</taxon>
    </lineage>
</organism>
<evidence type="ECO:0000313" key="4">
    <source>
        <dbReference type="EMBL" id="SHI22084.1"/>
    </source>
</evidence>
<dbReference type="OrthoDB" id="9810250at2"/>
<dbReference type="PROSITE" id="PS50977">
    <property type="entry name" value="HTH_TETR_2"/>
    <property type="match status" value="1"/>
</dbReference>
<dbReference type="GO" id="GO:0003677">
    <property type="term" value="F:DNA binding"/>
    <property type="evidence" value="ECO:0007669"/>
    <property type="project" value="UniProtKB-UniRule"/>
</dbReference>
<proteinExistence type="predicted"/>
<feature type="DNA-binding region" description="H-T-H motif" evidence="2">
    <location>
        <begin position="34"/>
        <end position="53"/>
    </location>
</feature>
<dbReference type="Gene3D" id="1.10.357.10">
    <property type="entry name" value="Tetracycline Repressor, domain 2"/>
    <property type="match status" value="1"/>
</dbReference>
<dbReference type="PANTHER" id="PTHR43479">
    <property type="entry name" value="ACREF/ENVCD OPERON REPRESSOR-RELATED"/>
    <property type="match status" value="1"/>
</dbReference>
<gene>
    <name evidence="4" type="ORF">SAMN02745823_03547</name>
</gene>
<dbReference type="AlphaFoldDB" id="A0A1M5ZD20"/>
<accession>A0A1M5ZD20</accession>
<dbReference type="InterPro" id="IPR009057">
    <property type="entry name" value="Homeodomain-like_sf"/>
</dbReference>
<reference evidence="4 5" key="1">
    <citation type="submission" date="2016-11" db="EMBL/GenBank/DDBJ databases">
        <authorList>
            <person name="Jaros S."/>
            <person name="Januszkiewicz K."/>
            <person name="Wedrychowicz H."/>
        </authorList>
    </citation>
    <scope>NUCLEOTIDE SEQUENCE [LARGE SCALE GENOMIC DNA]</scope>
    <source>
        <strain evidence="4 5">DSM 10068</strain>
    </source>
</reference>
<dbReference type="Proteomes" id="UP000183995">
    <property type="component" value="Unassembled WGS sequence"/>
</dbReference>
<sequence length="202" mass="23521">MKADKIDRRVRYTTLLLKESLVRIMQEHPISRISVKMLCNAADINRSTFYAHYADQYDLLQKVEQDAVRDLREYVDKHDLSEHSEETTQTLKQILDYIAKDADLFKVLLSENGDSNFKRDIMEIAQQKAISDIRNYQALSPRTSDYLQCFIISGALRLVQKWLEDGMIESTQELGELISRLLFKGTSSFYSNNGIYNFECSR</sequence>
<dbReference type="Pfam" id="PF14278">
    <property type="entry name" value="TetR_C_8"/>
    <property type="match status" value="1"/>
</dbReference>
<dbReference type="PANTHER" id="PTHR43479:SF7">
    <property type="entry name" value="TETR-FAMILY TRANSCRIPTIONAL REGULATOR"/>
    <property type="match status" value="1"/>
</dbReference>
<dbReference type="STRING" id="1123282.SAMN02745823_03547"/>
<keyword evidence="1 2" id="KW-0238">DNA-binding</keyword>
<feature type="domain" description="HTH tetR-type" evidence="3">
    <location>
        <begin position="11"/>
        <end position="71"/>
    </location>
</feature>
<keyword evidence="5" id="KW-1185">Reference proteome</keyword>
<dbReference type="EMBL" id="FQXV01000017">
    <property type="protein sequence ID" value="SHI22084.1"/>
    <property type="molecule type" value="Genomic_DNA"/>
</dbReference>
<evidence type="ECO:0000256" key="2">
    <source>
        <dbReference type="PROSITE-ProRule" id="PRU00335"/>
    </source>
</evidence>
<evidence type="ECO:0000259" key="3">
    <source>
        <dbReference type="PROSITE" id="PS50977"/>
    </source>
</evidence>